<organism evidence="3">
    <name type="scientific">hydrothermal vent metagenome</name>
    <dbReference type="NCBI Taxonomy" id="652676"/>
    <lineage>
        <taxon>unclassified sequences</taxon>
        <taxon>metagenomes</taxon>
        <taxon>ecological metagenomes</taxon>
    </lineage>
</organism>
<evidence type="ECO:0000256" key="1">
    <source>
        <dbReference type="ARBA" id="ARBA00022801"/>
    </source>
</evidence>
<dbReference type="Gene3D" id="3.40.50.1110">
    <property type="entry name" value="SGNH hydrolase"/>
    <property type="match status" value="1"/>
</dbReference>
<protein>
    <submittedName>
        <fullName evidence="3">Sialic acid-specific 9-O-acetylesterase</fullName>
    </submittedName>
</protein>
<dbReference type="PANTHER" id="PTHR22901">
    <property type="entry name" value="SIALATE O-ACETYLESTERASE"/>
    <property type="match status" value="1"/>
</dbReference>
<dbReference type="GO" id="GO:0005975">
    <property type="term" value="P:carbohydrate metabolic process"/>
    <property type="evidence" value="ECO:0007669"/>
    <property type="project" value="TreeGrafter"/>
</dbReference>
<dbReference type="Pfam" id="PF03629">
    <property type="entry name" value="SASA"/>
    <property type="match status" value="1"/>
</dbReference>
<name>A0A3B0U2J2_9ZZZZ</name>
<dbReference type="SUPFAM" id="SSF52266">
    <property type="entry name" value="SGNH hydrolase"/>
    <property type="match status" value="1"/>
</dbReference>
<gene>
    <name evidence="3" type="ORF">MNBD_BACTEROID01-1868</name>
</gene>
<feature type="domain" description="Sialate O-acetylesterase" evidence="2">
    <location>
        <begin position="103"/>
        <end position="382"/>
    </location>
</feature>
<sequence>MKKLSVFLVVFSFIIGNSFANIRLPGIFSDNMVLQRRMKVPVWGWADPGEKVVAGLGGHVAETVTNPDGRWELYLGPLDSGGPFNFIIAGKDSVIIKNVLVGEVWVCSGQSNMAMEVRRSLDAQQEIGMADYPDIRFFQVKRVKAALPLEDVSPVDDSKANWLNKWQVCSPSTVGHFTAVGYFFGRNLYEKLGVPVGLISASWGGTTAEAWTPLDTLENDPELSLIMNNWPDYNSDEEWLRGKYEKYVKAVAKAKKEGDTLPLYFNQPTVLYNGIIAPIIPFGIRGVTWYQGESNAYRAYQYRRLFPAMIGQWRKNWGQGDFPFLFVQLANYHFEPQVFPELREAQSMALSVPNTAMAVAIDVGDSADIHPKNKQEVGRRLSLAARRLVYGEELIYSGPVYKSMHIENGKCYLGFNHTGGGLVAKGHLPLKGFVIAGTDKVFVEAQAKVEGGRVVVWSGKISQPVAVRYAWANHPGGCNLYNKSGELPNLPASPFRTDDWKGITWGRE</sequence>
<dbReference type="InterPro" id="IPR005181">
    <property type="entry name" value="SASA"/>
</dbReference>
<evidence type="ECO:0000313" key="3">
    <source>
        <dbReference type="EMBL" id="VAW23200.1"/>
    </source>
</evidence>
<evidence type="ECO:0000259" key="2">
    <source>
        <dbReference type="Pfam" id="PF03629"/>
    </source>
</evidence>
<dbReference type="EMBL" id="UOEP01000189">
    <property type="protein sequence ID" value="VAW23200.1"/>
    <property type="molecule type" value="Genomic_DNA"/>
</dbReference>
<proteinExistence type="predicted"/>
<dbReference type="PANTHER" id="PTHR22901:SF0">
    <property type="entry name" value="SIALATE O-ACETYLESTERASE"/>
    <property type="match status" value="1"/>
</dbReference>
<accession>A0A3B0U2J2</accession>
<dbReference type="GO" id="GO:0001681">
    <property type="term" value="F:sialate O-acetylesterase activity"/>
    <property type="evidence" value="ECO:0007669"/>
    <property type="project" value="InterPro"/>
</dbReference>
<keyword evidence="1" id="KW-0378">Hydrolase</keyword>
<dbReference type="InterPro" id="IPR036514">
    <property type="entry name" value="SGNH_hydro_sf"/>
</dbReference>
<reference evidence="3" key="1">
    <citation type="submission" date="2018-06" db="EMBL/GenBank/DDBJ databases">
        <authorList>
            <person name="Zhirakovskaya E."/>
        </authorList>
    </citation>
    <scope>NUCLEOTIDE SEQUENCE</scope>
</reference>
<dbReference type="AlphaFoldDB" id="A0A3B0U2J2"/>
<dbReference type="InterPro" id="IPR039329">
    <property type="entry name" value="SIAE"/>
</dbReference>